<dbReference type="AlphaFoldDB" id="A0A0C2FRF3"/>
<dbReference type="OrthoDB" id="2423195at2759"/>
<proteinExistence type="predicted"/>
<dbReference type="PANTHER" id="PTHR10887">
    <property type="entry name" value="DNA2/NAM7 HELICASE FAMILY"/>
    <property type="match status" value="1"/>
</dbReference>
<feature type="non-terminal residue" evidence="2">
    <location>
        <position position="265"/>
    </location>
</feature>
<dbReference type="GO" id="GO:0031380">
    <property type="term" value="C:nuclear RNA-directed RNA polymerase complex"/>
    <property type="evidence" value="ECO:0007669"/>
    <property type="project" value="TreeGrafter"/>
</dbReference>
<dbReference type="PANTHER" id="PTHR10887:SF341">
    <property type="entry name" value="NFX1-TYPE ZINC FINGER-CONTAINING PROTEIN 1"/>
    <property type="match status" value="1"/>
</dbReference>
<keyword evidence="3" id="KW-1185">Reference proteome</keyword>
<reference evidence="2 3" key="1">
    <citation type="submission" date="2013-12" db="EMBL/GenBank/DDBJ databases">
        <title>Draft genome of the parsitic nematode Ancylostoma duodenale.</title>
        <authorList>
            <person name="Mitreva M."/>
        </authorList>
    </citation>
    <scope>NUCLEOTIDE SEQUENCE [LARGE SCALE GENOMIC DNA]</scope>
    <source>
        <strain evidence="2 3">Zhejiang</strain>
    </source>
</reference>
<dbReference type="InterPro" id="IPR041677">
    <property type="entry name" value="DNA2/NAM7_AAA_11"/>
</dbReference>
<accession>A0A0C2FRF3</accession>
<sequence length="265" mass="30750">MVDDVEEGVSLEKLLEDVNQLAIDQEESLDEFYLTDRKWDIVRESEVERNIILLGSGYKIYTKTWSCAPRQKTRQQLPSLIEAFRIACERLKSAQLRKEAEVLRRCLVIFATTTGAAKERDLLAKIRCRVVFAEEAAEVLEAHILASLVPSVEHLVLIGDHQQLRPNPSVYDLAREYHLDVSMFERLVRNGYPFSTLKVQHRMNPDITENIIRPYFYPELIDDASVLEYPLVPGMEKRCFFWMHEIKMAVELISYLTKQGIGFDE</sequence>
<dbReference type="GO" id="GO:0031048">
    <property type="term" value="P:regulatory ncRNA-mediated heterochromatin formation"/>
    <property type="evidence" value="ECO:0007669"/>
    <property type="project" value="TreeGrafter"/>
</dbReference>
<dbReference type="GO" id="GO:0004386">
    <property type="term" value="F:helicase activity"/>
    <property type="evidence" value="ECO:0007669"/>
    <property type="project" value="InterPro"/>
</dbReference>
<evidence type="ECO:0000313" key="3">
    <source>
        <dbReference type="Proteomes" id="UP000054047"/>
    </source>
</evidence>
<dbReference type="SUPFAM" id="SSF52540">
    <property type="entry name" value="P-loop containing nucleoside triphosphate hydrolases"/>
    <property type="match status" value="1"/>
</dbReference>
<evidence type="ECO:0000259" key="1">
    <source>
        <dbReference type="Pfam" id="PF13086"/>
    </source>
</evidence>
<dbReference type="InterPro" id="IPR027417">
    <property type="entry name" value="P-loop_NTPase"/>
</dbReference>
<gene>
    <name evidence="2" type="ORF">ANCDUO_18761</name>
</gene>
<dbReference type="Gene3D" id="3.40.50.300">
    <property type="entry name" value="P-loop containing nucleotide triphosphate hydrolases"/>
    <property type="match status" value="1"/>
</dbReference>
<organism evidence="2 3">
    <name type="scientific">Ancylostoma duodenale</name>
    <dbReference type="NCBI Taxonomy" id="51022"/>
    <lineage>
        <taxon>Eukaryota</taxon>
        <taxon>Metazoa</taxon>
        <taxon>Ecdysozoa</taxon>
        <taxon>Nematoda</taxon>
        <taxon>Chromadorea</taxon>
        <taxon>Rhabditida</taxon>
        <taxon>Rhabditina</taxon>
        <taxon>Rhabditomorpha</taxon>
        <taxon>Strongyloidea</taxon>
        <taxon>Ancylostomatidae</taxon>
        <taxon>Ancylostomatinae</taxon>
        <taxon>Ancylostoma</taxon>
    </lineage>
</organism>
<evidence type="ECO:0000313" key="2">
    <source>
        <dbReference type="EMBL" id="KIH51155.1"/>
    </source>
</evidence>
<protein>
    <recommendedName>
        <fullName evidence="1">DNA2/NAM7 helicase helicase domain-containing protein</fullName>
    </recommendedName>
</protein>
<dbReference type="Pfam" id="PF13086">
    <property type="entry name" value="AAA_11"/>
    <property type="match status" value="1"/>
</dbReference>
<dbReference type="Proteomes" id="UP000054047">
    <property type="component" value="Unassembled WGS sequence"/>
</dbReference>
<name>A0A0C2FRF3_9BILA</name>
<dbReference type="InterPro" id="IPR045055">
    <property type="entry name" value="DNA2/NAM7-like"/>
</dbReference>
<dbReference type="EMBL" id="KN747466">
    <property type="protein sequence ID" value="KIH51155.1"/>
    <property type="molecule type" value="Genomic_DNA"/>
</dbReference>
<feature type="domain" description="DNA2/NAM7 helicase helicase" evidence="1">
    <location>
        <begin position="70"/>
        <end position="166"/>
    </location>
</feature>